<evidence type="ECO:0000313" key="14">
    <source>
        <dbReference type="Proteomes" id="UP000033140"/>
    </source>
</evidence>
<dbReference type="Pfam" id="PF02666">
    <property type="entry name" value="PS_Dcarbxylase"/>
    <property type="match status" value="2"/>
</dbReference>
<evidence type="ECO:0000256" key="12">
    <source>
        <dbReference type="HAMAP-Rule" id="MF_03208"/>
    </source>
</evidence>
<keyword evidence="4 12" id="KW-0210">Decarboxylase</keyword>
<feature type="active site" description="Charge relay system; for autoendoproteolytic cleavage activity" evidence="12">
    <location>
        <position position="381"/>
    </location>
</feature>
<evidence type="ECO:0000256" key="2">
    <source>
        <dbReference type="ARBA" id="ARBA00022516"/>
    </source>
</evidence>
<comment type="subcellular location">
    <molecule>Phosphatidylserine decarboxylase 1 alpha chain</molecule>
    <subcellularLocation>
        <location evidence="12">Mitochondrion inner membrane</location>
        <topology evidence="12">Peripheral membrane protein</topology>
        <orientation evidence="12">Intermembrane side</orientation>
    </subcellularLocation>
    <text evidence="12">Anchored to the mitochondrial inner membrane through its interaction with the integral membrane beta chain.</text>
</comment>
<dbReference type="InterPro" id="IPR003817">
    <property type="entry name" value="PS_Dcarbxylase"/>
</dbReference>
<keyword evidence="11 12" id="KW-0670">Pyruvate</keyword>
<evidence type="ECO:0000256" key="11">
    <source>
        <dbReference type="ARBA" id="ARBA00023317"/>
    </source>
</evidence>
<keyword evidence="12" id="KW-0496">Mitochondrion</keyword>
<reference evidence="13 14" key="3">
    <citation type="journal article" date="2015" name="Genome Announc.">
        <title>Draft Genome Sequence of the Archiascomycetous Yeast Saitoella complicata.</title>
        <authorList>
            <person name="Yamauchi K."/>
            <person name="Kondo S."/>
            <person name="Hamamoto M."/>
            <person name="Takahashi Y."/>
            <person name="Ogura Y."/>
            <person name="Hayashi T."/>
            <person name="Nishida H."/>
        </authorList>
    </citation>
    <scope>NUCLEOTIDE SEQUENCE [LARGE SCALE GENOMIC DNA]</scope>
    <source>
        <strain evidence="13 14">NRRL Y-17804</strain>
    </source>
</reference>
<dbReference type="Proteomes" id="UP000033140">
    <property type="component" value="Unassembled WGS sequence"/>
</dbReference>
<comment type="catalytic activity">
    <reaction evidence="12">
        <text>a 1,2-diacyl-sn-glycero-3-phospho-L-serine + H(+) = a 1,2-diacyl-sn-glycero-3-phosphoethanolamine + CO2</text>
        <dbReference type="Rhea" id="RHEA:20828"/>
        <dbReference type="ChEBI" id="CHEBI:15378"/>
        <dbReference type="ChEBI" id="CHEBI:16526"/>
        <dbReference type="ChEBI" id="CHEBI:57262"/>
        <dbReference type="ChEBI" id="CHEBI:64612"/>
        <dbReference type="EC" id="4.1.1.65"/>
    </reaction>
</comment>
<evidence type="ECO:0000256" key="9">
    <source>
        <dbReference type="ARBA" id="ARBA00023239"/>
    </source>
</evidence>
<feature type="modified residue" description="Pyruvic acid (Ser); by autocatalysis" evidence="12">
    <location>
        <position position="496"/>
    </location>
</feature>
<feature type="active site" description="Schiff-base intermediate with substrate; via pyruvic acid; for decarboxylase activity" evidence="12">
    <location>
        <position position="496"/>
    </location>
</feature>
<comment type="cofactor">
    <cofactor evidence="12">
        <name>pyruvate</name>
        <dbReference type="ChEBI" id="CHEBI:15361"/>
    </cofactor>
    <text evidence="12">Binds 1 pyruvoyl group covalently per subunit.</text>
</comment>
<comment type="PTM">
    <text evidence="12">Is synthesized initially as an inactive proenzyme. Formation of the active enzyme involves a self-maturation process in which the active site pyruvoyl group is generated from an internal serine residue via an autocatalytic post-translational modification. Two non-identical subunits are generated from the proenzyme in this reaction, and the pyruvate is formed at the N-terminus of the alpha chain, which is derived from the carboxyl end of the proenzyme. The autoendoproteolytic cleavage occurs by a canonical serine protease mechanism, in which the side chain hydroxyl group of the serine supplies its oxygen atom to form the C-terminus of the beta chain, while the remainder of the serine residue undergoes an oxidative deamination to produce ammonia and the pyruvoyl prosthetic group on the alpha chain. During this reaction, the Ser that is part of the protease active site of the proenzyme becomes the pyruvoyl prosthetic group, which constitutes an essential element of the active site of the mature decarboxylase.</text>
</comment>
<dbReference type="HAMAP" id="MF_03208">
    <property type="entry name" value="PS_decarb_PSD_B_type1_euk"/>
    <property type="match status" value="1"/>
</dbReference>
<dbReference type="GO" id="GO:0005743">
    <property type="term" value="C:mitochondrial inner membrane"/>
    <property type="evidence" value="ECO:0007669"/>
    <property type="project" value="UniProtKB-SubCell"/>
</dbReference>
<keyword evidence="2 12" id="KW-0444">Lipid biosynthesis</keyword>
<comment type="subcellular location">
    <molecule>Phosphatidylserine decarboxylase 1 beta chain</molecule>
    <subcellularLocation>
        <location evidence="12">Mitochondrion inner membrane</location>
        <topology evidence="12">Single-pass membrane protein</topology>
        <orientation evidence="12">Intermembrane side</orientation>
    </subcellularLocation>
</comment>
<evidence type="ECO:0000256" key="10">
    <source>
        <dbReference type="ARBA" id="ARBA00023264"/>
    </source>
</evidence>
<reference evidence="13 14" key="2">
    <citation type="journal article" date="2014" name="J. Gen. Appl. Microbiol.">
        <title>The early diverging ascomycetous budding yeast Saitoella complicata has three histone deacetylases belonging to the Clr6, Hos2, and Rpd3 lineages.</title>
        <authorList>
            <person name="Nishida H."/>
            <person name="Matsumoto T."/>
            <person name="Kondo S."/>
            <person name="Hamamoto M."/>
            <person name="Yoshikawa H."/>
        </authorList>
    </citation>
    <scope>NUCLEOTIDE SEQUENCE [LARGE SCALE GENOMIC DNA]</scope>
    <source>
        <strain evidence="13 14">NRRL Y-17804</strain>
    </source>
</reference>
<comment type="caution">
    <text evidence="13">The sequence shown here is derived from an EMBL/GenBank/DDBJ whole genome shotgun (WGS) entry which is preliminary data.</text>
</comment>
<dbReference type="AlphaFoldDB" id="A0A0E9NHV3"/>
<dbReference type="OMA" id="HSPASWV"/>
<keyword evidence="12" id="KW-0999">Mitochondrion inner membrane</keyword>
<dbReference type="STRING" id="698492.A0A0E9NHV3"/>
<keyword evidence="9 12" id="KW-0456">Lyase</keyword>
<dbReference type="EMBL" id="BACD03000022">
    <property type="protein sequence ID" value="GAO49383.1"/>
    <property type="molecule type" value="Genomic_DNA"/>
</dbReference>
<feature type="site" description="Cleavage (non-hydrolytic); by autocatalysis" evidence="12">
    <location>
        <begin position="495"/>
        <end position="496"/>
    </location>
</feature>
<keyword evidence="14" id="KW-1185">Reference proteome</keyword>
<dbReference type="UniPathway" id="UPA00558">
    <property type="reaction ID" value="UER00616"/>
</dbReference>
<dbReference type="PANTHER" id="PTHR10067">
    <property type="entry name" value="PHOSPHATIDYLSERINE DECARBOXYLASE"/>
    <property type="match status" value="1"/>
</dbReference>
<evidence type="ECO:0000256" key="4">
    <source>
        <dbReference type="ARBA" id="ARBA00022793"/>
    </source>
</evidence>
<dbReference type="GO" id="GO:0016540">
    <property type="term" value="P:protein autoprocessing"/>
    <property type="evidence" value="ECO:0007669"/>
    <property type="project" value="UniProtKB-UniRule"/>
</dbReference>
<feature type="topological domain" description="Mitochondrial matrix" evidence="12">
    <location>
        <begin position="1"/>
        <end position="111"/>
    </location>
</feature>
<evidence type="ECO:0000256" key="7">
    <source>
        <dbReference type="ARBA" id="ARBA00023136"/>
    </source>
</evidence>
<organism evidence="13 14">
    <name type="scientific">Saitoella complicata (strain BCRC 22490 / CBS 7301 / JCM 7358 / NBRC 10748 / NRRL Y-17804)</name>
    <dbReference type="NCBI Taxonomy" id="698492"/>
    <lineage>
        <taxon>Eukaryota</taxon>
        <taxon>Fungi</taxon>
        <taxon>Dikarya</taxon>
        <taxon>Ascomycota</taxon>
        <taxon>Taphrinomycotina</taxon>
        <taxon>Taphrinomycotina incertae sedis</taxon>
        <taxon>Saitoella</taxon>
    </lineage>
</organism>
<feature type="topological domain" description="Mitochondrial intermembrane" evidence="12">
    <location>
        <begin position="131"/>
        <end position="561"/>
    </location>
</feature>
<evidence type="ECO:0000256" key="1">
    <source>
        <dbReference type="ARBA" id="ARBA00005189"/>
    </source>
</evidence>
<evidence type="ECO:0000256" key="6">
    <source>
        <dbReference type="ARBA" id="ARBA00023098"/>
    </source>
</evidence>
<feature type="active site" description="Charge relay system; for autoendoproteolytic cleavage activity" evidence="12">
    <location>
        <position position="496"/>
    </location>
</feature>
<evidence type="ECO:0000256" key="8">
    <source>
        <dbReference type="ARBA" id="ARBA00023209"/>
    </source>
</evidence>
<evidence type="ECO:0000256" key="5">
    <source>
        <dbReference type="ARBA" id="ARBA00022989"/>
    </source>
</evidence>
<reference evidence="13 14" key="1">
    <citation type="journal article" date="2011" name="J. Gen. Appl. Microbiol.">
        <title>Draft genome sequencing of the enigmatic yeast Saitoella complicata.</title>
        <authorList>
            <person name="Nishida H."/>
            <person name="Hamamoto M."/>
            <person name="Sugiyama J."/>
        </authorList>
    </citation>
    <scope>NUCLEOTIDE SEQUENCE [LARGE SCALE GENOMIC DNA]</scope>
    <source>
        <strain evidence="13 14">NRRL Y-17804</strain>
    </source>
</reference>
<feature type="active site" description="Charge relay system; for autoendoproteolytic cleavage activity" evidence="12">
    <location>
        <position position="246"/>
    </location>
</feature>
<gene>
    <name evidence="12" type="primary">PSD1</name>
    <name evidence="13" type="ORF">G7K_3533-t1</name>
</gene>
<evidence type="ECO:0000313" key="13">
    <source>
        <dbReference type="EMBL" id="GAO49383.1"/>
    </source>
</evidence>
<protein>
    <recommendedName>
        <fullName evidence="12">Phosphatidylserine decarboxylase proenzyme 1, mitochondrial</fullName>
        <ecNumber evidence="12">4.1.1.65</ecNumber>
    </recommendedName>
    <component>
        <recommendedName>
            <fullName evidence="12">Phosphatidylserine decarboxylase 1 beta chain</fullName>
        </recommendedName>
    </component>
    <component>
        <recommendedName>
            <fullName evidence="12">Phosphatidylserine decarboxylase 1 alpha chain</fullName>
        </recommendedName>
    </component>
</protein>
<dbReference type="InterPro" id="IPR033661">
    <property type="entry name" value="PSD_type1_euk"/>
</dbReference>
<comment type="function">
    <text evidence="12">Catalyzes the formation of phosphatidylethanolamine (PtdEtn) from phosphatidylserine (PtdSer). Plays a central role in phospholipid metabolism and in the interorganelle trafficking of phosphatidylserine.</text>
</comment>
<comment type="similarity">
    <text evidence="12">Belongs to the phosphatidylserine decarboxylase family. PSD-B subfamily. Eukaryotic type I sub-subfamily.</text>
</comment>
<comment type="subunit">
    <text evidence="12">Heterodimer of a large membrane-associated beta subunit and a small pyruvoyl-containing alpha subunit.</text>
</comment>
<keyword evidence="5 12" id="KW-1133">Transmembrane helix</keyword>
<name>A0A0E9NHV3_SAICN</name>
<dbReference type="GO" id="GO:0004609">
    <property type="term" value="F:phosphatidylserine decarboxylase activity"/>
    <property type="evidence" value="ECO:0007669"/>
    <property type="project" value="UniProtKB-UniRule"/>
</dbReference>
<keyword evidence="10 12" id="KW-1208">Phospholipid metabolism</keyword>
<keyword evidence="3 12" id="KW-0812">Transmembrane</keyword>
<proteinExistence type="inferred from homology"/>
<dbReference type="GO" id="GO:0006646">
    <property type="term" value="P:phosphatidylethanolamine biosynthetic process"/>
    <property type="evidence" value="ECO:0007669"/>
    <property type="project" value="UniProtKB-UniRule"/>
</dbReference>
<sequence length="561" mass="63295">MRLRIFRPRVPGLQLLRPRVPGILLRRRPFHALARPSLRLRERVGSVRRYLRQDQGPKQPREEEDKFYDAPEFAEGTASSGSSGNSQGDQRGFYTRLRERLRNTKVEWYPIPVGLGIAVVAFTQYRKISDREHERIAHEGTDGHVDIQGPAGERVRSTGPWQVYVLSTLPLRAISRLWGRFNEIQLPVWMRVPGFKLYAWVFGCNLNEVGEADLTTYRNLAEFFYRELKPGVRPIDATAAIVSPADGKILHFGAIQGRQVEQVKGLTYSLDALLGSGEHPSPEQIAFDARENSHISDSDFATVNGIDYTVDTLLGEEDHQKAEAGITKTDASMPAEHEQAAEQIVAQEVARCHGNGEKVKDGNALFFTVVYLAPGDYHRFHSPTNWVVERRRHFAGELFSVSPFLARRLANLFVLNERVVLLGRWKHGFMSMTPVGATNVGSIRIHFDRELRTNTWSKDKPVGVAYAEATYANASKALRGQPCRVGEQMGGFNLGSTVVLVFEAPVDFQFKIEAGQKVKMGQAIVSRWDASLGMECEYLHILSDFKAQMVFFWVFIVTYAF</sequence>
<feature type="chain" id="PRO_5023534911" description="Phosphatidylserine decarboxylase 1 beta chain" evidence="12">
    <location>
        <begin position="1"/>
        <end position="495"/>
    </location>
</feature>
<dbReference type="EC" id="4.1.1.65" evidence="12"/>
<keyword evidence="7 12" id="KW-0472">Membrane</keyword>
<accession>A0A0E9NHV3</accession>
<keyword evidence="12" id="KW-0865">Zymogen</keyword>
<keyword evidence="6 12" id="KW-0443">Lipid metabolism</keyword>
<feature type="chain" id="PRO_5023534912" description="Phosphatidylserine decarboxylase 1 alpha chain" evidence="12">
    <location>
        <begin position="496"/>
        <end position="561"/>
    </location>
</feature>
<keyword evidence="8 12" id="KW-0594">Phospholipid biosynthesis</keyword>
<comment type="pathway">
    <text evidence="12">Phospholipid metabolism; phosphatidylethanolamine biosynthesis; phosphatidylethanolamine from CDP-diacylglycerol: step 2/2.</text>
</comment>
<dbReference type="InterPro" id="IPR033177">
    <property type="entry name" value="PSD-B"/>
</dbReference>
<dbReference type="NCBIfam" id="TIGR00163">
    <property type="entry name" value="PS_decarb"/>
    <property type="match status" value="1"/>
</dbReference>
<comment type="pathway">
    <text evidence="1">Lipid metabolism.</text>
</comment>
<dbReference type="PANTHER" id="PTHR10067:SF6">
    <property type="entry name" value="PHOSPHATIDYLSERINE DECARBOXYLASE PROENZYME, MITOCHONDRIAL"/>
    <property type="match status" value="1"/>
</dbReference>
<evidence type="ECO:0000256" key="3">
    <source>
        <dbReference type="ARBA" id="ARBA00022692"/>
    </source>
</evidence>